<organism evidence="1 2">
    <name type="scientific">Heterodera trifolii</name>
    <dbReference type="NCBI Taxonomy" id="157864"/>
    <lineage>
        <taxon>Eukaryota</taxon>
        <taxon>Metazoa</taxon>
        <taxon>Ecdysozoa</taxon>
        <taxon>Nematoda</taxon>
        <taxon>Chromadorea</taxon>
        <taxon>Rhabditida</taxon>
        <taxon>Tylenchina</taxon>
        <taxon>Tylenchomorpha</taxon>
        <taxon>Tylenchoidea</taxon>
        <taxon>Heteroderidae</taxon>
        <taxon>Heteroderinae</taxon>
        <taxon>Heterodera</taxon>
    </lineage>
</organism>
<sequence>MPKKLQLMQIFFRRIKMNNANSGEEFEDLVGHIHFVWRRGIVTTNAKECWQNANLEEALAPVRWRWLRLVILYKQIKHLSENHQFWVKKNKISPRK</sequence>
<name>A0ABD2JR50_9BILA</name>
<protein>
    <submittedName>
        <fullName evidence="1">Uncharacterized protein</fullName>
    </submittedName>
</protein>
<dbReference type="AlphaFoldDB" id="A0ABD2JR50"/>
<proteinExistence type="predicted"/>
<dbReference type="EMBL" id="JBICBT010000919">
    <property type="protein sequence ID" value="KAL3092888.1"/>
    <property type="molecule type" value="Genomic_DNA"/>
</dbReference>
<keyword evidence="2" id="KW-1185">Reference proteome</keyword>
<evidence type="ECO:0000313" key="1">
    <source>
        <dbReference type="EMBL" id="KAL3092888.1"/>
    </source>
</evidence>
<gene>
    <name evidence="1" type="ORF">niasHT_030077</name>
</gene>
<reference evidence="1 2" key="1">
    <citation type="submission" date="2024-10" db="EMBL/GenBank/DDBJ databases">
        <authorList>
            <person name="Kim D."/>
        </authorList>
    </citation>
    <scope>NUCLEOTIDE SEQUENCE [LARGE SCALE GENOMIC DNA]</scope>
    <source>
        <strain evidence="1">BH-2024</strain>
    </source>
</reference>
<dbReference type="Proteomes" id="UP001620626">
    <property type="component" value="Unassembled WGS sequence"/>
</dbReference>
<comment type="caution">
    <text evidence="1">The sequence shown here is derived from an EMBL/GenBank/DDBJ whole genome shotgun (WGS) entry which is preliminary data.</text>
</comment>
<accession>A0ABD2JR50</accession>
<evidence type="ECO:0000313" key="2">
    <source>
        <dbReference type="Proteomes" id="UP001620626"/>
    </source>
</evidence>